<dbReference type="GO" id="GO:0005743">
    <property type="term" value="C:mitochondrial inner membrane"/>
    <property type="evidence" value="ECO:0007669"/>
    <property type="project" value="UniProtKB-SubCell"/>
</dbReference>
<evidence type="ECO:0000256" key="7">
    <source>
        <dbReference type="ARBA" id="ARBA00022643"/>
    </source>
</evidence>
<dbReference type="Gene3D" id="3.20.20.70">
    <property type="entry name" value="Aldolase class I"/>
    <property type="match status" value="1"/>
</dbReference>
<evidence type="ECO:0000256" key="9">
    <source>
        <dbReference type="ARBA" id="ARBA00022792"/>
    </source>
</evidence>
<dbReference type="PROSITE" id="PS00912">
    <property type="entry name" value="DHODEHASE_2"/>
    <property type="match status" value="1"/>
</dbReference>
<organism evidence="20">
    <name type="scientific">Enterobius vermicularis</name>
    <name type="common">Human pinworm</name>
    <dbReference type="NCBI Taxonomy" id="51028"/>
    <lineage>
        <taxon>Eukaryota</taxon>
        <taxon>Metazoa</taxon>
        <taxon>Ecdysozoa</taxon>
        <taxon>Nematoda</taxon>
        <taxon>Chromadorea</taxon>
        <taxon>Rhabditida</taxon>
        <taxon>Spirurina</taxon>
        <taxon>Oxyuridomorpha</taxon>
        <taxon>Oxyuroidea</taxon>
        <taxon>Oxyuridae</taxon>
        <taxon>Enterobius</taxon>
    </lineage>
</organism>
<dbReference type="PANTHER" id="PTHR48109:SF4">
    <property type="entry name" value="DIHYDROOROTATE DEHYDROGENASE (QUINONE), MITOCHONDRIAL"/>
    <property type="match status" value="1"/>
</dbReference>
<feature type="domain" description="Dihydroorotate dehydrogenase catalytic" evidence="17">
    <location>
        <begin position="70"/>
        <end position="366"/>
    </location>
</feature>
<dbReference type="Pfam" id="PF01180">
    <property type="entry name" value="DHO_dh"/>
    <property type="match status" value="1"/>
</dbReference>
<dbReference type="WBParaSite" id="EVEC_0000336901-mRNA-1">
    <property type="protein sequence ID" value="EVEC_0000336901-mRNA-1"/>
    <property type="gene ID" value="EVEC_0000336901"/>
</dbReference>
<dbReference type="EMBL" id="UXUI01007503">
    <property type="protein sequence ID" value="VDD87934.1"/>
    <property type="molecule type" value="Genomic_DNA"/>
</dbReference>
<name>A0A0N4V0D0_ENTVE</name>
<evidence type="ECO:0000313" key="20">
    <source>
        <dbReference type="WBParaSite" id="EVEC_0000336901-mRNA-1"/>
    </source>
</evidence>
<evidence type="ECO:0000256" key="6">
    <source>
        <dbReference type="ARBA" id="ARBA00022630"/>
    </source>
</evidence>
<comment type="catalytic activity">
    <reaction evidence="15 16">
        <text>(S)-dihydroorotate + a quinone = orotate + a quinol</text>
        <dbReference type="Rhea" id="RHEA:30187"/>
        <dbReference type="ChEBI" id="CHEBI:24646"/>
        <dbReference type="ChEBI" id="CHEBI:30839"/>
        <dbReference type="ChEBI" id="CHEBI:30864"/>
        <dbReference type="ChEBI" id="CHEBI:132124"/>
        <dbReference type="EC" id="1.3.5.2"/>
    </reaction>
</comment>
<protein>
    <recommendedName>
        <fullName evidence="5 16">Dihydroorotate dehydrogenase (quinone), mitochondrial</fullName>
        <shortName evidence="16">DHOdehase</shortName>
        <ecNumber evidence="4 16">1.3.5.2</ecNumber>
    </recommendedName>
</protein>
<dbReference type="InterPro" id="IPR001295">
    <property type="entry name" value="Dihydroorotate_DH_CS"/>
</dbReference>
<evidence type="ECO:0000256" key="14">
    <source>
        <dbReference type="ARBA" id="ARBA00023136"/>
    </source>
</evidence>
<reference evidence="18 19" key="2">
    <citation type="submission" date="2018-10" db="EMBL/GenBank/DDBJ databases">
        <authorList>
            <consortium name="Pathogen Informatics"/>
        </authorList>
    </citation>
    <scope>NUCLEOTIDE SEQUENCE [LARGE SCALE GENOMIC DNA]</scope>
</reference>
<dbReference type="SUPFAM" id="SSF51395">
    <property type="entry name" value="FMN-linked oxidoreductases"/>
    <property type="match status" value="1"/>
</dbReference>
<gene>
    <name evidence="18" type="ORF">EVEC_LOCUS3077</name>
</gene>
<evidence type="ECO:0000256" key="5">
    <source>
        <dbReference type="ARBA" id="ARBA00017599"/>
    </source>
</evidence>
<dbReference type="UniPathway" id="UPA00070">
    <property type="reaction ID" value="UER00946"/>
</dbReference>
<evidence type="ECO:0000313" key="18">
    <source>
        <dbReference type="EMBL" id="VDD87934.1"/>
    </source>
</evidence>
<dbReference type="PROSITE" id="PS00911">
    <property type="entry name" value="DHODEHASE_1"/>
    <property type="match status" value="1"/>
</dbReference>
<reference evidence="20" key="1">
    <citation type="submission" date="2017-02" db="UniProtKB">
        <authorList>
            <consortium name="WormBaseParasite"/>
        </authorList>
    </citation>
    <scope>IDENTIFICATION</scope>
</reference>
<dbReference type="CDD" id="cd04738">
    <property type="entry name" value="DHOD_2_like"/>
    <property type="match status" value="1"/>
</dbReference>
<dbReference type="OrthoDB" id="14784at2759"/>
<evidence type="ECO:0000256" key="13">
    <source>
        <dbReference type="ARBA" id="ARBA00023128"/>
    </source>
</evidence>
<dbReference type="EC" id="1.3.5.2" evidence="4 16"/>
<keyword evidence="9 16" id="KW-0999">Mitochondrion inner membrane</keyword>
<dbReference type="PANTHER" id="PTHR48109">
    <property type="entry name" value="DIHYDROOROTATE DEHYDROGENASE (QUINONE), MITOCHONDRIAL-RELATED"/>
    <property type="match status" value="1"/>
</dbReference>
<comment type="subcellular location">
    <subcellularLocation>
        <location evidence="1 16">Mitochondrion inner membrane</location>
        <topology evidence="1 16">Single-pass membrane protein</topology>
    </subcellularLocation>
</comment>
<evidence type="ECO:0000256" key="15">
    <source>
        <dbReference type="ARBA" id="ARBA00048639"/>
    </source>
</evidence>
<dbReference type="Proteomes" id="UP000274131">
    <property type="component" value="Unassembled WGS sequence"/>
</dbReference>
<keyword evidence="7 16" id="KW-0288">FMN</keyword>
<evidence type="ECO:0000256" key="1">
    <source>
        <dbReference type="ARBA" id="ARBA00004434"/>
    </source>
</evidence>
<dbReference type="InterPro" id="IPR013785">
    <property type="entry name" value="Aldolase_TIM"/>
</dbReference>
<dbReference type="InterPro" id="IPR005719">
    <property type="entry name" value="Dihydroorotate_DH_2"/>
</dbReference>
<accession>A0A0N4V0D0</accession>
<keyword evidence="13 16" id="KW-0496">Mitochondrion</keyword>
<evidence type="ECO:0000256" key="12">
    <source>
        <dbReference type="ARBA" id="ARBA00023002"/>
    </source>
</evidence>
<evidence type="ECO:0000256" key="4">
    <source>
        <dbReference type="ARBA" id="ARBA00012791"/>
    </source>
</evidence>
<dbReference type="STRING" id="51028.A0A0N4V0D0"/>
<evidence type="ECO:0000256" key="2">
    <source>
        <dbReference type="ARBA" id="ARBA00005161"/>
    </source>
</evidence>
<comment type="pathway">
    <text evidence="2 16">Pyrimidine metabolism; UMP biosynthesis via de novo pathway; orotate from (S)-dihydroorotate (quinone route): step 1/1.</text>
</comment>
<dbReference type="FunFam" id="3.20.20.70:FF:000066">
    <property type="entry name" value="Dihydroorotate dehydrogenase (quinone), mitochondrial"/>
    <property type="match status" value="1"/>
</dbReference>
<dbReference type="AlphaFoldDB" id="A0A0N4V0D0"/>
<dbReference type="InterPro" id="IPR050074">
    <property type="entry name" value="DHO_dehydrogenase"/>
</dbReference>
<dbReference type="NCBIfam" id="NF003645">
    <property type="entry name" value="PRK05286.1-2"/>
    <property type="match status" value="1"/>
</dbReference>
<keyword evidence="6 16" id="KW-0285">Flavoprotein</keyword>
<comment type="cofactor">
    <cofactor evidence="16">
        <name>FMN</name>
        <dbReference type="ChEBI" id="CHEBI:58210"/>
    </cofactor>
    <text evidence="16">Binds 1 FMN per subunit.</text>
</comment>
<keyword evidence="12 16" id="KW-0560">Oxidoreductase</keyword>
<proteinExistence type="inferred from homology"/>
<dbReference type="GO" id="GO:0044205">
    <property type="term" value="P:'de novo' UMP biosynthetic process"/>
    <property type="evidence" value="ECO:0007669"/>
    <property type="project" value="UniProtKB-UniPathway"/>
</dbReference>
<comment type="similarity">
    <text evidence="3 16">Belongs to the dihydroorotate dehydrogenase family. Type 2 subfamily.</text>
</comment>
<evidence type="ECO:0000313" key="19">
    <source>
        <dbReference type="Proteomes" id="UP000274131"/>
    </source>
</evidence>
<evidence type="ECO:0000256" key="10">
    <source>
        <dbReference type="ARBA" id="ARBA00022946"/>
    </source>
</evidence>
<evidence type="ECO:0000256" key="8">
    <source>
        <dbReference type="ARBA" id="ARBA00022692"/>
    </source>
</evidence>
<keyword evidence="8" id="KW-0812">Transmembrane</keyword>
<keyword evidence="19" id="KW-1185">Reference proteome</keyword>
<dbReference type="NCBIfam" id="NF003652">
    <property type="entry name" value="PRK05286.2-5"/>
    <property type="match status" value="1"/>
</dbReference>
<keyword evidence="14" id="KW-0472">Membrane</keyword>
<dbReference type="GO" id="GO:0106430">
    <property type="term" value="F:dihydroorotate dehydrogenase (quinone) activity"/>
    <property type="evidence" value="ECO:0007669"/>
    <property type="project" value="UniProtKB-EC"/>
</dbReference>
<evidence type="ECO:0000259" key="17">
    <source>
        <dbReference type="Pfam" id="PF01180"/>
    </source>
</evidence>
<sequence length="384" mass="41713">MGLDGGSKFSSLKLLKVKSFVAFKLILSLQLVPCIHQVFGCEKAHRLALAAAKYGFLPLKSPNYSEYEELECKVFGRTFKNPIGLAAGFDKNGVAIKNLRKSGFGFVEIGSVTPLPQKGNPAPRIYRLLEDEAVINRCGFNNAGVGRVLTNVKKFSTVGSSVPLGVNLGKNKDSEDPGTDYEIGVNYFGPFVDYLVVNLSSPNTPGLRDLQKGRNLKKVSPFTVAFKKQLIKEKRPAILLKISPDLLESEKKEIAKVVMDKKYGVDGLIVTNTTISRPEGLKSSFQSENGGLSGKPLRELSTKCVSDMYKLTGGKVPIIGCGGVSSGEDAYEKIRAGASLVQLYTGLVYQGFPIIGKVKRELVELLRENGYKTVSEAVGVDHKQ</sequence>
<dbReference type="NCBIfam" id="TIGR01036">
    <property type="entry name" value="pyrD_sub2"/>
    <property type="match status" value="1"/>
</dbReference>
<evidence type="ECO:0000256" key="3">
    <source>
        <dbReference type="ARBA" id="ARBA00005359"/>
    </source>
</evidence>
<evidence type="ECO:0000256" key="11">
    <source>
        <dbReference type="ARBA" id="ARBA00022989"/>
    </source>
</evidence>
<evidence type="ECO:0000256" key="16">
    <source>
        <dbReference type="RuleBase" id="RU361255"/>
    </source>
</evidence>
<dbReference type="GO" id="GO:0006207">
    <property type="term" value="P:'de novo' pyrimidine nucleobase biosynthetic process"/>
    <property type="evidence" value="ECO:0007669"/>
    <property type="project" value="InterPro"/>
</dbReference>
<dbReference type="InterPro" id="IPR005720">
    <property type="entry name" value="Dihydroorotate_DH_cat"/>
</dbReference>
<keyword evidence="11" id="KW-1133">Transmembrane helix</keyword>
<keyword evidence="10" id="KW-0809">Transit peptide</keyword>